<evidence type="ECO:0000256" key="6">
    <source>
        <dbReference type="ARBA" id="ARBA00023136"/>
    </source>
</evidence>
<comment type="catalytic activity">
    <reaction evidence="8">
        <text>campesterol + reduced [NADPH--hemoprotein reductase] + O2 = (22S)-22-hydroxycampesterol + oxidized [NADPH--hemoprotein reductase] + H2O + H(+)</text>
        <dbReference type="Rhea" id="RHEA:69835"/>
        <dbReference type="Rhea" id="RHEA-COMP:11964"/>
        <dbReference type="Rhea" id="RHEA-COMP:11965"/>
        <dbReference type="ChEBI" id="CHEBI:15377"/>
        <dbReference type="ChEBI" id="CHEBI:15378"/>
        <dbReference type="ChEBI" id="CHEBI:15379"/>
        <dbReference type="ChEBI" id="CHEBI:28623"/>
        <dbReference type="ChEBI" id="CHEBI:57618"/>
        <dbReference type="ChEBI" id="CHEBI:58210"/>
        <dbReference type="ChEBI" id="CHEBI:72331"/>
    </reaction>
    <physiologicalReaction direction="left-to-right" evidence="8">
        <dbReference type="Rhea" id="RHEA:69836"/>
    </physiologicalReaction>
</comment>
<name>A0A0G7ZNR3_PICGL</name>
<comment type="subcellular location">
    <subcellularLocation>
        <location evidence="1">Membrane</location>
    </subcellularLocation>
</comment>
<protein>
    <recommendedName>
        <fullName evidence="10">Cytochrome P450 724B1</fullName>
    </recommendedName>
    <alternativeName>
        <fullName evidence="11">(22S)-22-hydroxycampesterol synthase</fullName>
    </alternativeName>
</protein>
<dbReference type="InterPro" id="IPR001128">
    <property type="entry name" value="Cyt_P450"/>
</dbReference>
<dbReference type="GO" id="GO:0004497">
    <property type="term" value="F:monooxygenase activity"/>
    <property type="evidence" value="ECO:0007669"/>
    <property type="project" value="UniProtKB-KW"/>
</dbReference>
<dbReference type="GO" id="GO:0016132">
    <property type="term" value="P:brassinosteroid biosynthetic process"/>
    <property type="evidence" value="ECO:0007669"/>
    <property type="project" value="TreeGrafter"/>
</dbReference>
<dbReference type="PRINTS" id="PR00463">
    <property type="entry name" value="EP450I"/>
</dbReference>
<dbReference type="PANTHER" id="PTHR24286:SF37">
    <property type="entry name" value="CYTOCHROME P450 724B1"/>
    <property type="match status" value="1"/>
</dbReference>
<dbReference type="GO" id="GO:0005506">
    <property type="term" value="F:iron ion binding"/>
    <property type="evidence" value="ECO:0007669"/>
    <property type="project" value="InterPro"/>
</dbReference>
<dbReference type="Gene3D" id="1.10.630.10">
    <property type="entry name" value="Cytochrome P450"/>
    <property type="match status" value="1"/>
</dbReference>
<dbReference type="SUPFAM" id="SSF48264">
    <property type="entry name" value="Cytochrome P450"/>
    <property type="match status" value="1"/>
</dbReference>
<dbReference type="PANTHER" id="PTHR24286">
    <property type="entry name" value="CYTOCHROME P450 26"/>
    <property type="match status" value="1"/>
</dbReference>
<accession>A0A0G7ZNR3</accession>
<dbReference type="CDD" id="cd11043">
    <property type="entry name" value="CYP90-like"/>
    <property type="match status" value="1"/>
</dbReference>
<keyword evidence="4 14" id="KW-1133">Transmembrane helix</keyword>
<keyword evidence="12 13" id="KW-0349">Heme</keyword>
<dbReference type="GO" id="GO:0016705">
    <property type="term" value="F:oxidoreductase activity, acting on paired donors, with incorporation or reduction of molecular oxygen"/>
    <property type="evidence" value="ECO:0007669"/>
    <property type="project" value="InterPro"/>
</dbReference>
<evidence type="ECO:0000256" key="13">
    <source>
        <dbReference type="RuleBase" id="RU000461"/>
    </source>
</evidence>
<evidence type="ECO:0000256" key="12">
    <source>
        <dbReference type="PIRSR" id="PIRSR602401-1"/>
    </source>
</evidence>
<dbReference type="GO" id="GO:0016125">
    <property type="term" value="P:sterol metabolic process"/>
    <property type="evidence" value="ECO:0007669"/>
    <property type="project" value="TreeGrafter"/>
</dbReference>
<keyword evidence="6 14" id="KW-0472">Membrane</keyword>
<keyword evidence="2 14" id="KW-0812">Transmembrane</keyword>
<dbReference type="EMBL" id="GCHX01387444">
    <property type="protein sequence ID" value="JAI17640.1"/>
    <property type="molecule type" value="Transcribed_RNA"/>
</dbReference>
<dbReference type="GO" id="GO:0010268">
    <property type="term" value="P:brassinosteroid homeostasis"/>
    <property type="evidence" value="ECO:0007669"/>
    <property type="project" value="TreeGrafter"/>
</dbReference>
<dbReference type="PROSITE" id="PS00086">
    <property type="entry name" value="CYTOCHROME_P450"/>
    <property type="match status" value="1"/>
</dbReference>
<keyword evidence="3 12" id="KW-0479">Metal-binding</keyword>
<evidence type="ECO:0000256" key="7">
    <source>
        <dbReference type="ARBA" id="ARBA00037910"/>
    </source>
</evidence>
<reference evidence="15" key="1">
    <citation type="journal article" date="2015" name="Plant J.">
        <title>Improved white spruce (Picea glauca) genome assemblies and annotation of large gene families of conifer terpenoid and phenolic defense metabolism.</title>
        <authorList>
            <person name="Warren R.L."/>
            <person name="Keeling C.I."/>
            <person name="Yuen M.M."/>
            <person name="Raymond A."/>
            <person name="Taylor G.A."/>
            <person name="Vandervalk B.P."/>
            <person name="Mohamadi H."/>
            <person name="Paulino D."/>
            <person name="Chiu R."/>
            <person name="Jackman S.D."/>
            <person name="Robertson G."/>
            <person name="Yang C."/>
            <person name="Hoffmann M."/>
            <person name="Weigel D."/>
            <person name="Nelson D.R."/>
            <person name="Ritland C."/>
            <person name="Isabel N."/>
            <person name="Jaquish B."/>
            <person name="Yanchuk A."/>
            <person name="Bousquet J."/>
            <person name="Jones S.J."/>
            <person name="MacKay J."/>
            <person name="Birol I."/>
            <person name="Bohlmann J."/>
        </authorList>
    </citation>
    <scope>NUCLEOTIDE SEQUENCE</scope>
</reference>
<feature type="binding site" description="axial binding residue" evidence="12">
    <location>
        <position position="416"/>
    </location>
    <ligand>
        <name>heme</name>
        <dbReference type="ChEBI" id="CHEBI:30413"/>
    </ligand>
    <ligandPart>
        <name>Fe</name>
        <dbReference type="ChEBI" id="CHEBI:18248"/>
    </ligandPart>
</feature>
<evidence type="ECO:0000313" key="15">
    <source>
        <dbReference type="EMBL" id="JAI17640.1"/>
    </source>
</evidence>
<dbReference type="GO" id="GO:0016020">
    <property type="term" value="C:membrane"/>
    <property type="evidence" value="ECO:0007669"/>
    <property type="project" value="UniProtKB-SubCell"/>
</dbReference>
<organism evidence="15">
    <name type="scientific">Picea glauca</name>
    <name type="common">White spruce</name>
    <name type="synonym">Pinus glauca</name>
    <dbReference type="NCBI Taxonomy" id="3330"/>
    <lineage>
        <taxon>Eukaryota</taxon>
        <taxon>Viridiplantae</taxon>
        <taxon>Streptophyta</taxon>
        <taxon>Embryophyta</taxon>
        <taxon>Tracheophyta</taxon>
        <taxon>Spermatophyta</taxon>
        <taxon>Pinopsida</taxon>
        <taxon>Pinidae</taxon>
        <taxon>Conifers I</taxon>
        <taxon>Pinales</taxon>
        <taxon>Pinaceae</taxon>
        <taxon>Picea</taxon>
    </lineage>
</organism>
<dbReference type="GO" id="GO:0020037">
    <property type="term" value="F:heme binding"/>
    <property type="evidence" value="ECO:0007669"/>
    <property type="project" value="InterPro"/>
</dbReference>
<evidence type="ECO:0000256" key="14">
    <source>
        <dbReference type="SAM" id="Phobius"/>
    </source>
</evidence>
<evidence type="ECO:0000256" key="2">
    <source>
        <dbReference type="ARBA" id="ARBA00022692"/>
    </source>
</evidence>
<evidence type="ECO:0000256" key="10">
    <source>
        <dbReference type="ARBA" id="ARBA00067336"/>
    </source>
</evidence>
<comment type="pathway">
    <text evidence="9">Steroid biosynthesis.</text>
</comment>
<comment type="similarity">
    <text evidence="13">Belongs to the cytochrome P450 family.</text>
</comment>
<comment type="cofactor">
    <cofactor evidence="12">
        <name>heme</name>
        <dbReference type="ChEBI" id="CHEBI:30413"/>
    </cofactor>
</comment>
<sequence>MGTKFWWTVFASLVGVSTWIISLHFWRITRKRAPPGSIGWPLLGETLLFLKPHPSTSTGQFLHHRVQRFGRVFKSHLFGEPAIVSCDPDLNAYVLQNEDRLFQCSYPTAIHGILGEMSMLVVVGDAHKRLRTLALSLVNAAKTNPTFLHDIETNALLITGKWKQKQTVIFCEEARKFTFNVIVKQILSLEPDSPETSTILKDFLTFMKGLASLPLYIPGTSYAKAVKSKSQILSTLKTLVDRRRNGEETHRGDFLDMLLTSTSLADDEILSLVLDLLLGGYETTAVLIAMVLKFLTDCPSALQLLKSEHEDILSRKQNDKAGLNWDDYKQMSFTQNVINEALRCGNVVKFVHRKALKDVKFKGYEIPAGWKILPMFSAVHLDSSSYEDPQEFNPWRWQTAIAGKQFTPFGGGPRLCPGSELAKVETAFFIHHLVLNFRWRPAELDHSVAYPYVEFEKGLPIHVERLYMAN</sequence>
<dbReference type="Pfam" id="PF00067">
    <property type="entry name" value="p450"/>
    <property type="match status" value="1"/>
</dbReference>
<dbReference type="FunFam" id="1.10.630.10:FF:000057">
    <property type="entry name" value="Cytochrome P450 724B1"/>
    <property type="match status" value="1"/>
</dbReference>
<dbReference type="InterPro" id="IPR017972">
    <property type="entry name" value="Cyt_P450_CS"/>
</dbReference>
<dbReference type="InterPro" id="IPR036396">
    <property type="entry name" value="Cyt_P450_sf"/>
</dbReference>
<keyword evidence="13" id="KW-0503">Monooxygenase</keyword>
<evidence type="ECO:0000256" key="9">
    <source>
        <dbReference type="ARBA" id="ARBA00060577"/>
    </source>
</evidence>
<evidence type="ECO:0000256" key="11">
    <source>
        <dbReference type="ARBA" id="ARBA00077474"/>
    </source>
</evidence>
<evidence type="ECO:0000256" key="4">
    <source>
        <dbReference type="ARBA" id="ARBA00022989"/>
    </source>
</evidence>
<dbReference type="PRINTS" id="PR00385">
    <property type="entry name" value="P450"/>
</dbReference>
<evidence type="ECO:0000256" key="5">
    <source>
        <dbReference type="ARBA" id="ARBA00023004"/>
    </source>
</evidence>
<gene>
    <name evidence="15" type="primary">cytochrome P450 CYP724B15</name>
</gene>
<evidence type="ECO:0000256" key="8">
    <source>
        <dbReference type="ARBA" id="ARBA00052777"/>
    </source>
</evidence>
<comment type="pathway">
    <text evidence="7">Plant hormone biosynthesis; brassinosteroid biosynthesis.</text>
</comment>
<dbReference type="AlphaFoldDB" id="A0A0G7ZNR3"/>
<keyword evidence="13" id="KW-0560">Oxidoreductase</keyword>
<evidence type="ECO:0000256" key="3">
    <source>
        <dbReference type="ARBA" id="ARBA00022723"/>
    </source>
</evidence>
<evidence type="ECO:0000256" key="1">
    <source>
        <dbReference type="ARBA" id="ARBA00004370"/>
    </source>
</evidence>
<feature type="transmembrane region" description="Helical" evidence="14">
    <location>
        <begin position="6"/>
        <end position="26"/>
    </location>
</feature>
<proteinExistence type="inferred from homology"/>
<keyword evidence="5 12" id="KW-0408">Iron</keyword>
<dbReference type="InterPro" id="IPR002401">
    <property type="entry name" value="Cyt_P450_E_grp-I"/>
</dbReference>